<organism evidence="2 3">
    <name type="scientific">Saguinus oedipus</name>
    <name type="common">Cotton-top tamarin</name>
    <name type="synonym">Oedipomidas oedipus</name>
    <dbReference type="NCBI Taxonomy" id="9490"/>
    <lineage>
        <taxon>Eukaryota</taxon>
        <taxon>Metazoa</taxon>
        <taxon>Chordata</taxon>
        <taxon>Craniata</taxon>
        <taxon>Vertebrata</taxon>
        <taxon>Euteleostomi</taxon>
        <taxon>Mammalia</taxon>
        <taxon>Eutheria</taxon>
        <taxon>Euarchontoglires</taxon>
        <taxon>Primates</taxon>
        <taxon>Haplorrhini</taxon>
        <taxon>Platyrrhini</taxon>
        <taxon>Cebidae</taxon>
        <taxon>Callitrichinae</taxon>
        <taxon>Saguinus</taxon>
    </lineage>
</organism>
<evidence type="ECO:0000313" key="2">
    <source>
        <dbReference type="EMBL" id="KAK2106609.1"/>
    </source>
</evidence>
<keyword evidence="3" id="KW-1185">Reference proteome</keyword>
<sequence>MQLSLQRCLEEEYMRPCHPSEAALEPTLAGEDTEQAPEDHASCSRPILVHTLEELGSLSRISLSELREQKKAMEQELWVSVRPSCMSPNHSATCLHRLWSAAPDLKARQPSTAGDGSFSAAPGKGRFPGPHPAQRPRPQSEGLVTRWAPAYARTCPSAATASAALAQPASDLVLDELLPGSQGCSSGPCPTLSDPWCLELMAQHLSQSSKPLAFLFPSLHKGLEDRGPIPA</sequence>
<evidence type="ECO:0000313" key="3">
    <source>
        <dbReference type="Proteomes" id="UP001266305"/>
    </source>
</evidence>
<proteinExistence type="predicted"/>
<protein>
    <submittedName>
        <fullName evidence="2">Uncharacterized protein</fullName>
    </submittedName>
</protein>
<name>A0ABQ9VB64_SAGOE</name>
<feature type="region of interest" description="Disordered" evidence="1">
    <location>
        <begin position="107"/>
        <end position="140"/>
    </location>
</feature>
<evidence type="ECO:0000256" key="1">
    <source>
        <dbReference type="SAM" id="MobiDB-lite"/>
    </source>
</evidence>
<accession>A0ABQ9VB64</accession>
<gene>
    <name evidence="2" type="ORF">P7K49_016123</name>
</gene>
<dbReference type="EMBL" id="JASSZA010000007">
    <property type="protein sequence ID" value="KAK2106609.1"/>
    <property type="molecule type" value="Genomic_DNA"/>
</dbReference>
<reference evidence="2 3" key="1">
    <citation type="submission" date="2023-05" db="EMBL/GenBank/DDBJ databases">
        <title>B98-5 Cell Line De Novo Hybrid Assembly: An Optical Mapping Approach.</title>
        <authorList>
            <person name="Kananen K."/>
            <person name="Auerbach J.A."/>
            <person name="Kautto E."/>
            <person name="Blachly J.S."/>
        </authorList>
    </citation>
    <scope>NUCLEOTIDE SEQUENCE [LARGE SCALE GENOMIC DNA]</scope>
    <source>
        <strain evidence="2">B95-8</strain>
        <tissue evidence="2">Cell line</tissue>
    </source>
</reference>
<dbReference type="Proteomes" id="UP001266305">
    <property type="component" value="Unassembled WGS sequence"/>
</dbReference>
<comment type="caution">
    <text evidence="2">The sequence shown here is derived from an EMBL/GenBank/DDBJ whole genome shotgun (WGS) entry which is preliminary data.</text>
</comment>